<keyword evidence="5" id="KW-0378">Hydrolase</keyword>
<dbReference type="Proteomes" id="UP001304243">
    <property type="component" value="Unassembled WGS sequence"/>
</dbReference>
<dbReference type="InterPro" id="IPR014001">
    <property type="entry name" value="Helicase_ATP-bd"/>
</dbReference>
<dbReference type="GO" id="GO:0005634">
    <property type="term" value="C:nucleus"/>
    <property type="evidence" value="ECO:0007669"/>
    <property type="project" value="TreeGrafter"/>
</dbReference>
<evidence type="ECO:0000313" key="15">
    <source>
        <dbReference type="Proteomes" id="UP001304243"/>
    </source>
</evidence>
<feature type="compositionally biased region" description="Low complexity" evidence="10">
    <location>
        <begin position="1041"/>
        <end position="1059"/>
    </location>
</feature>
<accession>A0AAN7DNX9</accession>
<dbReference type="GO" id="GO:0004386">
    <property type="term" value="F:helicase activity"/>
    <property type="evidence" value="ECO:0007669"/>
    <property type="project" value="UniProtKB-KW"/>
</dbReference>
<keyword evidence="7" id="KW-0862">Zinc</keyword>
<dbReference type="Pfam" id="PF00271">
    <property type="entry name" value="Helicase_C"/>
    <property type="match status" value="1"/>
</dbReference>
<evidence type="ECO:0000256" key="3">
    <source>
        <dbReference type="ARBA" id="ARBA00022741"/>
    </source>
</evidence>
<feature type="compositionally biased region" description="Low complexity" evidence="10">
    <location>
        <begin position="720"/>
        <end position="730"/>
    </location>
</feature>
<feature type="domain" description="Helicase ATP-binding" evidence="12">
    <location>
        <begin position="410"/>
        <end position="596"/>
    </location>
</feature>
<feature type="domain" description="RING-type" evidence="11">
    <location>
        <begin position="760"/>
        <end position="803"/>
    </location>
</feature>
<dbReference type="SUPFAM" id="SSF52540">
    <property type="entry name" value="P-loop containing nucleoside triphosphate hydrolases"/>
    <property type="match status" value="2"/>
</dbReference>
<dbReference type="SMART" id="SM00490">
    <property type="entry name" value="HELICc"/>
    <property type="match status" value="1"/>
</dbReference>
<evidence type="ECO:0000259" key="11">
    <source>
        <dbReference type="PROSITE" id="PS50089"/>
    </source>
</evidence>
<comment type="caution">
    <text evidence="14">The sequence shown here is derived from an EMBL/GenBank/DDBJ whole genome shotgun (WGS) entry which is preliminary data.</text>
</comment>
<proteinExistence type="inferred from homology"/>
<evidence type="ECO:0000256" key="7">
    <source>
        <dbReference type="ARBA" id="ARBA00022833"/>
    </source>
</evidence>
<dbReference type="CDD" id="cd16449">
    <property type="entry name" value="RING-HC"/>
    <property type="match status" value="1"/>
</dbReference>
<keyword evidence="15" id="KW-1185">Reference proteome</keyword>
<dbReference type="Gene3D" id="3.40.50.10810">
    <property type="entry name" value="Tandem AAA-ATPase domain"/>
    <property type="match status" value="1"/>
</dbReference>
<evidence type="ECO:0000256" key="4">
    <source>
        <dbReference type="ARBA" id="ARBA00022771"/>
    </source>
</evidence>
<feature type="region of interest" description="Disordered" evidence="10">
    <location>
        <begin position="154"/>
        <end position="178"/>
    </location>
</feature>
<dbReference type="PROSITE" id="PS50089">
    <property type="entry name" value="ZF_RING_2"/>
    <property type="match status" value="1"/>
</dbReference>
<dbReference type="AlphaFoldDB" id="A0AAN7DNX9"/>
<dbReference type="InterPro" id="IPR049730">
    <property type="entry name" value="SNF2/RAD54-like_C"/>
</dbReference>
<protein>
    <submittedName>
        <fullName evidence="14">Uncharacterized protein</fullName>
    </submittedName>
</protein>
<dbReference type="InterPro" id="IPR027417">
    <property type="entry name" value="P-loop_NTPase"/>
</dbReference>
<dbReference type="Pfam" id="PF00097">
    <property type="entry name" value="zf-C3HC4"/>
    <property type="match status" value="1"/>
</dbReference>
<dbReference type="PROSITE" id="PS51192">
    <property type="entry name" value="HELICASE_ATP_BIND_1"/>
    <property type="match status" value="1"/>
</dbReference>
<dbReference type="InterPro" id="IPR018957">
    <property type="entry name" value="Znf_C3HC4_RING-type"/>
</dbReference>
<dbReference type="SUPFAM" id="SSF57850">
    <property type="entry name" value="RING/U-box"/>
    <property type="match status" value="1"/>
</dbReference>
<evidence type="ECO:0000256" key="1">
    <source>
        <dbReference type="ARBA" id="ARBA00007025"/>
    </source>
</evidence>
<dbReference type="Pfam" id="PF00176">
    <property type="entry name" value="SNF2-rel_dom"/>
    <property type="match status" value="1"/>
</dbReference>
<keyword evidence="6" id="KW-0347">Helicase</keyword>
<comment type="similarity">
    <text evidence="1">Belongs to the SNF2/RAD54 helicase family.</text>
</comment>
<evidence type="ECO:0000256" key="10">
    <source>
        <dbReference type="SAM" id="MobiDB-lite"/>
    </source>
</evidence>
<dbReference type="InterPro" id="IPR013083">
    <property type="entry name" value="Znf_RING/FYVE/PHD"/>
</dbReference>
<dbReference type="GO" id="GO:0008094">
    <property type="term" value="F:ATP-dependent activity, acting on DNA"/>
    <property type="evidence" value="ECO:0007669"/>
    <property type="project" value="TreeGrafter"/>
</dbReference>
<evidence type="ECO:0000256" key="6">
    <source>
        <dbReference type="ARBA" id="ARBA00022806"/>
    </source>
</evidence>
<dbReference type="PANTHER" id="PTHR45626:SF16">
    <property type="entry name" value="ATP-DEPENDENT HELICASE ULS1"/>
    <property type="match status" value="1"/>
</dbReference>
<dbReference type="GO" id="GO:0005524">
    <property type="term" value="F:ATP binding"/>
    <property type="evidence" value="ECO:0007669"/>
    <property type="project" value="UniProtKB-KW"/>
</dbReference>
<dbReference type="GO" id="GO:0008270">
    <property type="term" value="F:zinc ion binding"/>
    <property type="evidence" value="ECO:0007669"/>
    <property type="project" value="UniProtKB-KW"/>
</dbReference>
<keyword evidence="8" id="KW-0067">ATP-binding</keyword>
<reference evidence="14 15" key="1">
    <citation type="submission" date="2022-11" db="EMBL/GenBank/DDBJ databases">
        <title>Mucor velutinosus strain NIH1002 WGS.</title>
        <authorList>
            <person name="Subramanian P."/>
            <person name="Mullikin J.C."/>
            <person name="Segre J.A."/>
            <person name="Zelazny A.M."/>
        </authorList>
    </citation>
    <scope>NUCLEOTIDE SEQUENCE [LARGE SCALE GENOMIC DNA]</scope>
    <source>
        <strain evidence="14 15">NIH1002</strain>
    </source>
</reference>
<dbReference type="SMART" id="SM00184">
    <property type="entry name" value="RING"/>
    <property type="match status" value="1"/>
</dbReference>
<organism evidence="14 15">
    <name type="scientific">Mucor velutinosus</name>
    <dbReference type="NCBI Taxonomy" id="708070"/>
    <lineage>
        <taxon>Eukaryota</taxon>
        <taxon>Fungi</taxon>
        <taxon>Fungi incertae sedis</taxon>
        <taxon>Mucoromycota</taxon>
        <taxon>Mucoromycotina</taxon>
        <taxon>Mucoromycetes</taxon>
        <taxon>Mucorales</taxon>
        <taxon>Mucorineae</taxon>
        <taxon>Mucoraceae</taxon>
        <taxon>Mucor</taxon>
    </lineage>
</organism>
<dbReference type="Gene3D" id="3.40.50.300">
    <property type="entry name" value="P-loop containing nucleotide triphosphate hydrolases"/>
    <property type="match status" value="1"/>
</dbReference>
<keyword evidence="4 9" id="KW-0863">Zinc-finger</keyword>
<dbReference type="GO" id="GO:0000724">
    <property type="term" value="P:double-strand break repair via homologous recombination"/>
    <property type="evidence" value="ECO:0007669"/>
    <property type="project" value="TreeGrafter"/>
</dbReference>
<evidence type="ECO:0000256" key="2">
    <source>
        <dbReference type="ARBA" id="ARBA00022723"/>
    </source>
</evidence>
<sequence length="1059" mass="117743">MSEPEYQVLEISDTESDFYGTPNMEAFGSDSPVVLDDNSTPQDIDSPSASSFVLDLTAADDYDVVLSISDDEDGASDKKKLNMAGSSAHNSISLDDDAYAFFVEAGLEDPDELSKFGINIDEINAQRQIAEKLELENKRDREFALELQRQLEGSSSTSAAASSSSPSSSAPLLSDGGPYRNASFMSQTSLKREIDAIDRGENKKIKFGSNSKDKTPFEIIDDDDDDDCIDLTSETPIAYGNFHYLTDSDEEDSDYDVQDYLSNPIYGYPSHPYFFGTSDGTGNSTHQDRSQSSYNIMASVPGRLADVPMPRMQSAATAASSNSFTSLLQSHMAAIAAQQSAKKGYYANPHLPSLYSRPLGQQETERELRELLENIVSDEPPPPEDRTGTPDGLSITLLEHQKIGLQWMTKMENSNNRGGILADDMGLGKTIQAMATIVQNPCTDYASVDHGEIEPANSRLGQGELKIKATLIICPVSLMDQWRREIEEKTSPRLKVLVFHGSHRTSNPRHLALYDVIISSYAVTASNFKESSLGPFHKITFHRVILDEAHTIKNKQTAAARACCLIDANYRWCMTATPIQNKIEELFSLLKFLRIRPFCDWEEFRDTIAKPMNTGYHKKAMRVAAVLMKAISLRRSKKALIDGRPILDLPERNVHMTHIDFSPDERVHYEYVNQRAQARFNKYLKQGVVMKKYSSVLVLLLRLRQACLHPHLTLTEGESEPQQGEQGLSEEFQEQAAKDMSAEVIQRLLSDSATLSDIECPICMDTAQDAQILKGCGHILCKECLDSYINTNDGSHKRCPQCRGELSMNKLVGVEVFIKVHAPHLLEEVNEDAEEEEEGRIAKEKEQEALQRVQEYVSSAKIDKMIEILDTTASETGGQDKTIVFSQFTGFLDLMHRPLNDRGYKYLRYDGSMDIKQRADTVGKFFDDPEVKVLLVSTKCGSLGLNLTCANRVILMDVWWNPALENQAIDRVHRIGQSKSVDVHRIFISDTVEDRILTLQAKKQTISDGVLGEGSTNDFNRLGVQELLYLFRGGDLPDTESGPSGSSAAASGVASSSRS</sequence>
<feature type="region of interest" description="Disordered" evidence="10">
    <location>
        <begin position="714"/>
        <end position="733"/>
    </location>
</feature>
<dbReference type="PANTHER" id="PTHR45626">
    <property type="entry name" value="TRANSCRIPTION TERMINATION FACTOR 2-RELATED"/>
    <property type="match status" value="1"/>
</dbReference>
<evidence type="ECO:0000313" key="14">
    <source>
        <dbReference type="EMBL" id="KAK4520816.1"/>
    </source>
</evidence>
<dbReference type="GO" id="GO:0005737">
    <property type="term" value="C:cytoplasm"/>
    <property type="evidence" value="ECO:0007669"/>
    <property type="project" value="TreeGrafter"/>
</dbReference>
<evidence type="ECO:0000256" key="8">
    <source>
        <dbReference type="ARBA" id="ARBA00022840"/>
    </source>
</evidence>
<dbReference type="CDD" id="cd18793">
    <property type="entry name" value="SF2_C_SNF"/>
    <property type="match status" value="1"/>
</dbReference>
<dbReference type="InterPro" id="IPR017907">
    <property type="entry name" value="Znf_RING_CS"/>
</dbReference>
<dbReference type="PROSITE" id="PS00518">
    <property type="entry name" value="ZF_RING_1"/>
    <property type="match status" value="1"/>
</dbReference>
<keyword evidence="2" id="KW-0479">Metal-binding</keyword>
<name>A0AAN7DNX9_9FUNG</name>
<feature type="compositionally biased region" description="Low complexity" evidence="10">
    <location>
        <begin position="154"/>
        <end position="174"/>
    </location>
</feature>
<dbReference type="Gene3D" id="3.30.40.10">
    <property type="entry name" value="Zinc/RING finger domain, C3HC4 (zinc finger)"/>
    <property type="match status" value="1"/>
</dbReference>
<dbReference type="InterPro" id="IPR000330">
    <property type="entry name" value="SNF2_N"/>
</dbReference>
<evidence type="ECO:0000256" key="9">
    <source>
        <dbReference type="PROSITE-ProRule" id="PRU00175"/>
    </source>
</evidence>
<evidence type="ECO:0000259" key="13">
    <source>
        <dbReference type="PROSITE" id="PS51194"/>
    </source>
</evidence>
<dbReference type="InterPro" id="IPR038718">
    <property type="entry name" value="SNF2-like_sf"/>
</dbReference>
<dbReference type="InterPro" id="IPR001841">
    <property type="entry name" value="Znf_RING"/>
</dbReference>
<feature type="region of interest" description="Disordered" evidence="10">
    <location>
        <begin position="1037"/>
        <end position="1059"/>
    </location>
</feature>
<dbReference type="InterPro" id="IPR050628">
    <property type="entry name" value="SNF2_RAD54_helicase_TF"/>
</dbReference>
<dbReference type="GeneID" id="89950382"/>
<feature type="domain" description="Helicase C-terminal" evidence="13">
    <location>
        <begin position="861"/>
        <end position="1023"/>
    </location>
</feature>
<dbReference type="PROSITE" id="PS51194">
    <property type="entry name" value="HELICASE_CTER"/>
    <property type="match status" value="1"/>
</dbReference>
<evidence type="ECO:0000256" key="5">
    <source>
        <dbReference type="ARBA" id="ARBA00022801"/>
    </source>
</evidence>
<dbReference type="SMART" id="SM00487">
    <property type="entry name" value="DEXDc"/>
    <property type="match status" value="1"/>
</dbReference>
<gene>
    <name evidence="14" type="ORF">ATC70_006696</name>
</gene>
<dbReference type="EMBL" id="JASEJX010000009">
    <property type="protein sequence ID" value="KAK4520816.1"/>
    <property type="molecule type" value="Genomic_DNA"/>
</dbReference>
<dbReference type="RefSeq" id="XP_064687482.1">
    <property type="nucleotide sequence ID" value="XM_064825968.1"/>
</dbReference>
<dbReference type="CDD" id="cd18008">
    <property type="entry name" value="DEXDc_SHPRH-like"/>
    <property type="match status" value="1"/>
</dbReference>
<evidence type="ECO:0000259" key="12">
    <source>
        <dbReference type="PROSITE" id="PS51192"/>
    </source>
</evidence>
<keyword evidence="3" id="KW-0547">Nucleotide-binding</keyword>
<dbReference type="GO" id="GO:0016787">
    <property type="term" value="F:hydrolase activity"/>
    <property type="evidence" value="ECO:0007669"/>
    <property type="project" value="UniProtKB-KW"/>
</dbReference>
<dbReference type="InterPro" id="IPR001650">
    <property type="entry name" value="Helicase_C-like"/>
</dbReference>